<gene>
    <name evidence="1" type="ORF">AOXY_G6286</name>
</gene>
<dbReference type="Proteomes" id="UP001230051">
    <property type="component" value="Unassembled WGS sequence"/>
</dbReference>
<comment type="caution">
    <text evidence="1">The sequence shown here is derived from an EMBL/GenBank/DDBJ whole genome shotgun (WGS) entry which is preliminary data.</text>
</comment>
<keyword evidence="2" id="KW-1185">Reference proteome</keyword>
<name>A0AAD8LPI5_ACIOX</name>
<reference evidence="1" key="1">
    <citation type="submission" date="2022-02" db="EMBL/GenBank/DDBJ databases">
        <title>Atlantic sturgeon de novo genome assembly.</title>
        <authorList>
            <person name="Stock M."/>
            <person name="Klopp C."/>
            <person name="Guiguen Y."/>
            <person name="Cabau C."/>
            <person name="Parinello H."/>
            <person name="Santidrian Yebra-Pimentel E."/>
            <person name="Kuhl H."/>
            <person name="Dirks R.P."/>
            <person name="Guessner J."/>
            <person name="Wuertz S."/>
            <person name="Du K."/>
            <person name="Schartl M."/>
        </authorList>
    </citation>
    <scope>NUCLEOTIDE SEQUENCE</scope>
    <source>
        <strain evidence="1">STURGEONOMICS-FGT-2020</strain>
        <tissue evidence="1">Whole blood</tissue>
    </source>
</reference>
<dbReference type="EMBL" id="JAGXEW010000005">
    <property type="protein sequence ID" value="KAK1171462.1"/>
    <property type="molecule type" value="Genomic_DNA"/>
</dbReference>
<accession>A0AAD8LPI5</accession>
<protein>
    <submittedName>
        <fullName evidence="1">Uncharacterized protein</fullName>
    </submittedName>
</protein>
<proteinExistence type="predicted"/>
<sequence length="79" mass="8775">MIIWQQELCCGYGLALAQYQGTGPSEAATDLQWRDPVGVMAPHQWEATAWTERVGEALGGWGLPPPGLFIFFFVCFVEQ</sequence>
<organism evidence="1 2">
    <name type="scientific">Acipenser oxyrinchus oxyrinchus</name>
    <dbReference type="NCBI Taxonomy" id="40147"/>
    <lineage>
        <taxon>Eukaryota</taxon>
        <taxon>Metazoa</taxon>
        <taxon>Chordata</taxon>
        <taxon>Craniata</taxon>
        <taxon>Vertebrata</taxon>
        <taxon>Euteleostomi</taxon>
        <taxon>Actinopterygii</taxon>
        <taxon>Chondrostei</taxon>
        <taxon>Acipenseriformes</taxon>
        <taxon>Acipenseridae</taxon>
        <taxon>Acipenser</taxon>
    </lineage>
</organism>
<dbReference type="AlphaFoldDB" id="A0AAD8LPI5"/>
<evidence type="ECO:0000313" key="2">
    <source>
        <dbReference type="Proteomes" id="UP001230051"/>
    </source>
</evidence>
<evidence type="ECO:0000313" key="1">
    <source>
        <dbReference type="EMBL" id="KAK1171462.1"/>
    </source>
</evidence>